<dbReference type="GO" id="GO:0051301">
    <property type="term" value="P:cell division"/>
    <property type="evidence" value="ECO:0007669"/>
    <property type="project" value="UniProtKB-KW"/>
</dbReference>
<comment type="catalytic activity">
    <reaction evidence="11 12">
        <text>phosphoenolpyruvate + UDP-N-acetyl-alpha-D-glucosamine = UDP-N-acetyl-3-O-(1-carboxyvinyl)-alpha-D-glucosamine + phosphate</text>
        <dbReference type="Rhea" id="RHEA:18681"/>
        <dbReference type="ChEBI" id="CHEBI:43474"/>
        <dbReference type="ChEBI" id="CHEBI:57705"/>
        <dbReference type="ChEBI" id="CHEBI:58702"/>
        <dbReference type="ChEBI" id="CHEBI:68483"/>
        <dbReference type="EC" id="2.5.1.7"/>
    </reaction>
</comment>
<dbReference type="HAMAP" id="MF_00111">
    <property type="entry name" value="MurA"/>
    <property type="match status" value="1"/>
</dbReference>
<proteinExistence type="inferred from homology"/>
<evidence type="ECO:0000256" key="6">
    <source>
        <dbReference type="ARBA" id="ARBA00022960"/>
    </source>
</evidence>
<evidence type="ECO:0000256" key="2">
    <source>
        <dbReference type="ARBA" id="ARBA00004752"/>
    </source>
</evidence>
<dbReference type="GO" id="GO:0008360">
    <property type="term" value="P:regulation of cell shape"/>
    <property type="evidence" value="ECO:0007669"/>
    <property type="project" value="UniProtKB-KW"/>
</dbReference>
<feature type="binding site" evidence="12">
    <location>
        <position position="97"/>
    </location>
    <ligand>
        <name>UDP-N-acetyl-alpha-D-glucosamine</name>
        <dbReference type="ChEBI" id="CHEBI:57705"/>
    </ligand>
</feature>
<dbReference type="CDD" id="cd01555">
    <property type="entry name" value="UdpNAET"/>
    <property type="match status" value="1"/>
</dbReference>
<evidence type="ECO:0000256" key="10">
    <source>
        <dbReference type="ARBA" id="ARBA00038367"/>
    </source>
</evidence>
<keyword evidence="9 12" id="KW-0961">Cell wall biogenesis/degradation</keyword>
<keyword evidence="15" id="KW-1185">Reference proteome</keyword>
<dbReference type="AlphaFoldDB" id="A0A1H7Q6L7"/>
<comment type="function">
    <text evidence="12">Cell wall formation. Adds enolpyruvyl to UDP-N-acetylglucosamine.</text>
</comment>
<evidence type="ECO:0000256" key="1">
    <source>
        <dbReference type="ARBA" id="ARBA00004496"/>
    </source>
</evidence>
<feature type="domain" description="Enolpyruvate transferase" evidence="13">
    <location>
        <begin position="7"/>
        <end position="424"/>
    </location>
</feature>
<dbReference type="STRING" id="407022.SAMN05661044_02476"/>
<feature type="binding site" evidence="12">
    <location>
        <begin position="22"/>
        <end position="23"/>
    </location>
    <ligand>
        <name>phosphoenolpyruvate</name>
        <dbReference type="ChEBI" id="CHEBI:58702"/>
    </ligand>
</feature>
<gene>
    <name evidence="12" type="primary">murA</name>
    <name evidence="14" type="ORF">SAMN05661044_02476</name>
</gene>
<keyword evidence="7 12" id="KW-0573">Peptidoglycan synthesis</keyword>
<comment type="caution">
    <text evidence="12">Lacks conserved residue(s) required for the propagation of feature annotation.</text>
</comment>
<keyword evidence="6 12" id="KW-0133">Cell shape</keyword>
<keyword evidence="4 12" id="KW-0132">Cell division</keyword>
<evidence type="ECO:0000256" key="7">
    <source>
        <dbReference type="ARBA" id="ARBA00022984"/>
    </source>
</evidence>
<name>A0A1H7Q6L7_OLID1</name>
<dbReference type="RefSeq" id="WP_093324561.1">
    <property type="nucleotide sequence ID" value="NZ_FOAF01000002.1"/>
</dbReference>
<evidence type="ECO:0000256" key="5">
    <source>
        <dbReference type="ARBA" id="ARBA00022679"/>
    </source>
</evidence>
<dbReference type="OrthoDB" id="9803760at2"/>
<evidence type="ECO:0000256" key="9">
    <source>
        <dbReference type="ARBA" id="ARBA00023316"/>
    </source>
</evidence>
<evidence type="ECO:0000256" key="4">
    <source>
        <dbReference type="ARBA" id="ARBA00022618"/>
    </source>
</evidence>
<dbReference type="PANTHER" id="PTHR43783:SF1">
    <property type="entry name" value="UDP-N-ACETYLGLUCOSAMINE 1-CARBOXYVINYLTRANSFERASE"/>
    <property type="match status" value="1"/>
</dbReference>
<dbReference type="GO" id="GO:0009252">
    <property type="term" value="P:peptidoglycan biosynthetic process"/>
    <property type="evidence" value="ECO:0007669"/>
    <property type="project" value="UniProtKB-UniRule"/>
</dbReference>
<dbReference type="GO" id="GO:0008760">
    <property type="term" value="F:UDP-N-acetylglucosamine 1-carboxyvinyltransferase activity"/>
    <property type="evidence" value="ECO:0007669"/>
    <property type="project" value="UniProtKB-UniRule"/>
</dbReference>
<keyword evidence="8 12" id="KW-0131">Cell cycle</keyword>
<evidence type="ECO:0000256" key="12">
    <source>
        <dbReference type="HAMAP-Rule" id="MF_00111"/>
    </source>
</evidence>
<feature type="binding site" evidence="12">
    <location>
        <position position="319"/>
    </location>
    <ligand>
        <name>UDP-N-acetyl-alpha-D-glucosamine</name>
        <dbReference type="ChEBI" id="CHEBI:57705"/>
    </ligand>
</feature>
<evidence type="ECO:0000256" key="3">
    <source>
        <dbReference type="ARBA" id="ARBA00022490"/>
    </source>
</evidence>
<dbReference type="SUPFAM" id="SSF55205">
    <property type="entry name" value="EPT/RTPC-like"/>
    <property type="match status" value="1"/>
</dbReference>
<dbReference type="GO" id="GO:0019277">
    <property type="term" value="P:UDP-N-acetylgalactosamine biosynthetic process"/>
    <property type="evidence" value="ECO:0007669"/>
    <property type="project" value="InterPro"/>
</dbReference>
<dbReference type="InterPro" id="IPR005750">
    <property type="entry name" value="UDP_GlcNAc_COvinyl_MurA"/>
</dbReference>
<evidence type="ECO:0000256" key="11">
    <source>
        <dbReference type="ARBA" id="ARBA00047527"/>
    </source>
</evidence>
<dbReference type="Pfam" id="PF00275">
    <property type="entry name" value="EPSP_synthase"/>
    <property type="match status" value="1"/>
</dbReference>
<dbReference type="Proteomes" id="UP000199421">
    <property type="component" value="Unassembled WGS sequence"/>
</dbReference>
<reference evidence="15" key="1">
    <citation type="submission" date="2016-10" db="EMBL/GenBank/DDBJ databases">
        <authorList>
            <person name="Varghese N."/>
            <person name="Submissions S."/>
        </authorList>
    </citation>
    <scope>NUCLEOTIDE SEQUENCE [LARGE SCALE GENOMIC DNA]</scope>
    <source>
        <strain evidence="15">DSM 18733</strain>
    </source>
</reference>
<protein>
    <recommendedName>
        <fullName evidence="12">UDP-N-acetylglucosamine 1-carboxyvinyltransferase</fullName>
        <ecNumber evidence="12">2.5.1.7</ecNumber>
    </recommendedName>
    <alternativeName>
        <fullName evidence="12">Enoylpyruvate transferase</fullName>
    </alternativeName>
    <alternativeName>
        <fullName evidence="12">UDP-N-acetylglucosamine enolpyruvyl transferase</fullName>
        <shortName evidence="12">EPT</shortName>
    </alternativeName>
</protein>
<evidence type="ECO:0000313" key="15">
    <source>
        <dbReference type="Proteomes" id="UP000199421"/>
    </source>
</evidence>
<evidence type="ECO:0000259" key="13">
    <source>
        <dbReference type="Pfam" id="PF00275"/>
    </source>
</evidence>
<comment type="subcellular location">
    <subcellularLocation>
        <location evidence="1 12">Cytoplasm</location>
    </subcellularLocation>
</comment>
<dbReference type="InterPro" id="IPR001986">
    <property type="entry name" value="Enolpyruvate_Tfrase_dom"/>
</dbReference>
<dbReference type="InterPro" id="IPR036968">
    <property type="entry name" value="Enolpyruvate_Tfrase_sf"/>
</dbReference>
<dbReference type="PANTHER" id="PTHR43783">
    <property type="entry name" value="UDP-N-ACETYLGLUCOSAMINE 1-CARBOXYVINYLTRANSFERASE"/>
    <property type="match status" value="1"/>
</dbReference>
<dbReference type="InterPro" id="IPR013792">
    <property type="entry name" value="RNA3'P_cycl/enolpyr_Trfase_a/b"/>
</dbReference>
<feature type="active site" description="Proton donor" evidence="12">
    <location>
        <position position="121"/>
    </location>
</feature>
<organism evidence="14 15">
    <name type="scientific">Olivibacter domesticus</name>
    <name type="common">Pseudosphingobacterium domesticum</name>
    <dbReference type="NCBI Taxonomy" id="407022"/>
    <lineage>
        <taxon>Bacteria</taxon>
        <taxon>Pseudomonadati</taxon>
        <taxon>Bacteroidota</taxon>
        <taxon>Sphingobacteriia</taxon>
        <taxon>Sphingobacteriales</taxon>
        <taxon>Sphingobacteriaceae</taxon>
        <taxon>Olivibacter</taxon>
    </lineage>
</organism>
<comment type="similarity">
    <text evidence="10 12">Belongs to the EPSP synthase family. MurA subfamily.</text>
</comment>
<dbReference type="GO" id="GO:0071555">
    <property type="term" value="P:cell wall organization"/>
    <property type="evidence" value="ECO:0007669"/>
    <property type="project" value="UniProtKB-KW"/>
</dbReference>
<feature type="binding site" evidence="12">
    <location>
        <position position="341"/>
    </location>
    <ligand>
        <name>UDP-N-acetyl-alpha-D-glucosamine</name>
        <dbReference type="ChEBI" id="CHEBI:57705"/>
    </ligand>
</feature>
<dbReference type="EC" id="2.5.1.7" evidence="12"/>
<dbReference type="UniPathway" id="UPA00219"/>
<dbReference type="NCBIfam" id="NF006873">
    <property type="entry name" value="PRK09369.1"/>
    <property type="match status" value="1"/>
</dbReference>
<evidence type="ECO:0000256" key="8">
    <source>
        <dbReference type="ARBA" id="ARBA00023306"/>
    </source>
</evidence>
<dbReference type="EMBL" id="FOAF01000002">
    <property type="protein sequence ID" value="SEL43378.1"/>
    <property type="molecule type" value="Genomic_DNA"/>
</dbReference>
<dbReference type="GO" id="GO:0005737">
    <property type="term" value="C:cytoplasm"/>
    <property type="evidence" value="ECO:0007669"/>
    <property type="project" value="UniProtKB-SubCell"/>
</dbReference>
<dbReference type="InterPro" id="IPR050068">
    <property type="entry name" value="MurA_subfamily"/>
</dbReference>
<keyword evidence="3 12" id="KW-0963">Cytoplasm</keyword>
<sequence>MNAFEIYGGKKLKGEIVPQGAKNEALQILSAVLLTSEKMTISNIPDIKDVNKLIELLVELGVNVARLNKDTYTFQAKDINIDYFQSAEFKTKGGGLRGSIMIVGPLLARFGKAAIPKPGGDKIGRRRLDTHFIGFEKLGAKFNYDADNHFFQVDATNLKGSYILLDEASVTGTANIVMAAVLAKGTTTIYNAACEPYLQQLCKMLNRMGANISGIGSNLLTIEGVDSLSGTTHRMLPDMIEIGSFIGLAAMTGSEITIKDVHFEELGIIPTVFSRLGIKLERRGDDIYIPAQDSYEIETFIDGSILTISDAPWPGFTPDLLSIVLVVATQAKGNVLIHQKMFESRLFFVDKLIDMGAQIILCDPHRATVIGLNNAFKLKGIEMTSPDIRAGVSLLIAALSAQGRSVIYNIEQIERGYQHIDERLLALGAQIRRIEGKPLH</sequence>
<accession>A0A1H7Q6L7</accession>
<dbReference type="Gene3D" id="3.65.10.10">
    <property type="entry name" value="Enolpyruvate transferase domain"/>
    <property type="match status" value="2"/>
</dbReference>
<comment type="pathway">
    <text evidence="2 12">Cell wall biogenesis; peptidoglycan biosynthesis.</text>
</comment>
<evidence type="ECO:0000313" key="14">
    <source>
        <dbReference type="EMBL" id="SEL43378.1"/>
    </source>
</evidence>
<dbReference type="NCBIfam" id="TIGR01072">
    <property type="entry name" value="murA"/>
    <property type="match status" value="1"/>
</dbReference>
<keyword evidence="5 12" id="KW-0808">Transferase</keyword>